<feature type="non-terminal residue" evidence="16">
    <location>
        <position position="472"/>
    </location>
</feature>
<dbReference type="PROSITE" id="PS00086">
    <property type="entry name" value="CYTOCHROME_P450"/>
    <property type="match status" value="1"/>
</dbReference>
<evidence type="ECO:0000256" key="13">
    <source>
        <dbReference type="PIRSR" id="PIRSR602401-1"/>
    </source>
</evidence>
<evidence type="ECO:0000256" key="9">
    <source>
        <dbReference type="ARBA" id="ARBA00023002"/>
    </source>
</evidence>
<evidence type="ECO:0000256" key="4">
    <source>
        <dbReference type="ARBA" id="ARBA00010617"/>
    </source>
</evidence>
<dbReference type="InterPro" id="IPR017972">
    <property type="entry name" value="Cyt_P450_CS"/>
</dbReference>
<keyword evidence="15" id="KW-0812">Transmembrane</keyword>
<keyword evidence="11 14" id="KW-0503">Monooxygenase</keyword>
<keyword evidence="10 13" id="KW-0408">Iron</keyword>
<keyword evidence="12 15" id="KW-0472">Membrane</keyword>
<dbReference type="InterPro" id="IPR002401">
    <property type="entry name" value="Cyt_P450_E_grp-I"/>
</dbReference>
<dbReference type="Gene3D" id="1.10.630.10">
    <property type="entry name" value="Cytochrome P450"/>
    <property type="match status" value="1"/>
</dbReference>
<comment type="subcellular location">
    <subcellularLocation>
        <location evidence="3">Endoplasmic reticulum membrane</location>
        <topology evidence="3">Peripheral membrane protein</topology>
    </subcellularLocation>
    <subcellularLocation>
        <location evidence="2">Microsome membrane</location>
        <topology evidence="2">Peripheral membrane protein</topology>
    </subcellularLocation>
</comment>
<evidence type="ECO:0000256" key="2">
    <source>
        <dbReference type="ARBA" id="ARBA00004174"/>
    </source>
</evidence>
<evidence type="ECO:0000256" key="3">
    <source>
        <dbReference type="ARBA" id="ARBA00004406"/>
    </source>
</evidence>
<organism evidence="16 17">
    <name type="scientific">Oryctes borbonicus</name>
    <dbReference type="NCBI Taxonomy" id="1629725"/>
    <lineage>
        <taxon>Eukaryota</taxon>
        <taxon>Metazoa</taxon>
        <taxon>Ecdysozoa</taxon>
        <taxon>Arthropoda</taxon>
        <taxon>Hexapoda</taxon>
        <taxon>Insecta</taxon>
        <taxon>Pterygota</taxon>
        <taxon>Neoptera</taxon>
        <taxon>Endopterygota</taxon>
        <taxon>Coleoptera</taxon>
        <taxon>Polyphaga</taxon>
        <taxon>Scarabaeiformia</taxon>
        <taxon>Scarabaeidae</taxon>
        <taxon>Dynastinae</taxon>
        <taxon>Oryctes</taxon>
    </lineage>
</organism>
<dbReference type="InterPro" id="IPR001128">
    <property type="entry name" value="Cyt_P450"/>
</dbReference>
<feature type="transmembrane region" description="Helical" evidence="15">
    <location>
        <begin position="6"/>
        <end position="22"/>
    </location>
</feature>
<comment type="similarity">
    <text evidence="4 14">Belongs to the cytochrome P450 family.</text>
</comment>
<dbReference type="AlphaFoldDB" id="A0A0T6AVG4"/>
<protein>
    <submittedName>
        <fullName evidence="16">Cytochrome P450</fullName>
    </submittedName>
</protein>
<dbReference type="FunFam" id="1.10.630.10:FF:000042">
    <property type="entry name" value="Cytochrome P450"/>
    <property type="match status" value="1"/>
</dbReference>
<dbReference type="PANTHER" id="PTHR24292">
    <property type="entry name" value="CYTOCHROME P450"/>
    <property type="match status" value="1"/>
</dbReference>
<evidence type="ECO:0000256" key="7">
    <source>
        <dbReference type="ARBA" id="ARBA00022824"/>
    </source>
</evidence>
<dbReference type="PRINTS" id="PR00385">
    <property type="entry name" value="P450"/>
</dbReference>
<evidence type="ECO:0000256" key="5">
    <source>
        <dbReference type="ARBA" id="ARBA00022617"/>
    </source>
</evidence>
<keyword evidence="6 13" id="KW-0479">Metal-binding</keyword>
<evidence type="ECO:0000256" key="8">
    <source>
        <dbReference type="ARBA" id="ARBA00022848"/>
    </source>
</evidence>
<proteinExistence type="inferred from homology"/>
<comment type="caution">
    <text evidence="16">The sequence shown here is derived from an EMBL/GenBank/DDBJ whole genome shotgun (WGS) entry which is preliminary data.</text>
</comment>
<evidence type="ECO:0000256" key="1">
    <source>
        <dbReference type="ARBA" id="ARBA00001971"/>
    </source>
</evidence>
<dbReference type="Proteomes" id="UP000051574">
    <property type="component" value="Unassembled WGS sequence"/>
</dbReference>
<dbReference type="CDD" id="cd11056">
    <property type="entry name" value="CYP6-like"/>
    <property type="match status" value="1"/>
</dbReference>
<dbReference type="SUPFAM" id="SSF48264">
    <property type="entry name" value="Cytochrome P450"/>
    <property type="match status" value="1"/>
</dbReference>
<evidence type="ECO:0000256" key="11">
    <source>
        <dbReference type="ARBA" id="ARBA00023033"/>
    </source>
</evidence>
<evidence type="ECO:0000313" key="17">
    <source>
        <dbReference type="Proteomes" id="UP000051574"/>
    </source>
</evidence>
<dbReference type="InterPro" id="IPR050476">
    <property type="entry name" value="Insect_CytP450_Detox"/>
</dbReference>
<evidence type="ECO:0000256" key="12">
    <source>
        <dbReference type="ARBA" id="ARBA00023136"/>
    </source>
</evidence>
<name>A0A0T6AVG4_9SCAR</name>
<keyword evidence="5 13" id="KW-0349">Heme</keyword>
<keyword evidence="9 14" id="KW-0560">Oxidoreductase</keyword>
<evidence type="ECO:0000256" key="6">
    <source>
        <dbReference type="ARBA" id="ARBA00022723"/>
    </source>
</evidence>
<evidence type="ECO:0000256" key="14">
    <source>
        <dbReference type="RuleBase" id="RU000461"/>
    </source>
</evidence>
<sequence>MIGYVEIAIIFVTVGLSVYLYFKRSYSYWKKRKVPYIEPRIPWGIKENPLRPTKSLLMQMKEFYNEFKAKDYAFGGLYFLTSPVLLLVEPELIKKVLSKDFPYFTSHGIHVDEEKEPISGNLFSLDGEKWRNMRIKLTPTFTSGKIKTMYHTMLKCGEPMIEHISSLSTNGKPLNCKEVLACFTTDVIGSCAFGVECNSFKDPDADFRRHGRELFKLTWRSNLSRFINLLFPKLKLPTINKETRQFFCDTFSNIVTHRKKTDIRRDDFVQLMLEINKKAEANGSNDSLNVGQMTAQSIMFFAAGFETSSTTMTFCLHELAHNLDIQERLRNEINATMQKYDGKLTYDGILEMKYLNMVIDETLRKYPAGSLLHRVCTKDYTIEETGTKIQAGTRVFVSILGLQRDPEYFPNPDKFDPERFSDENKRKIRSFTYLPFGEGPRICIGLRFGVLQAKLGLCLLLKNFIFTPHKSL</sequence>
<keyword evidence="7" id="KW-0256">Endoplasmic reticulum</keyword>
<comment type="cofactor">
    <cofactor evidence="1 13">
        <name>heme</name>
        <dbReference type="ChEBI" id="CHEBI:30413"/>
    </cofactor>
</comment>
<feature type="binding site" description="axial binding residue" evidence="13">
    <location>
        <position position="443"/>
    </location>
    <ligand>
        <name>heme</name>
        <dbReference type="ChEBI" id="CHEBI:30413"/>
    </ligand>
    <ligandPart>
        <name>Fe</name>
        <dbReference type="ChEBI" id="CHEBI:18248"/>
    </ligandPart>
</feature>
<dbReference type="GO" id="GO:0004497">
    <property type="term" value="F:monooxygenase activity"/>
    <property type="evidence" value="ECO:0007669"/>
    <property type="project" value="UniProtKB-KW"/>
</dbReference>
<dbReference type="OrthoDB" id="2789670at2759"/>
<dbReference type="Pfam" id="PF00067">
    <property type="entry name" value="p450"/>
    <property type="match status" value="1"/>
</dbReference>
<dbReference type="GO" id="GO:0005789">
    <property type="term" value="C:endoplasmic reticulum membrane"/>
    <property type="evidence" value="ECO:0007669"/>
    <property type="project" value="UniProtKB-SubCell"/>
</dbReference>
<evidence type="ECO:0000256" key="10">
    <source>
        <dbReference type="ARBA" id="ARBA00023004"/>
    </source>
</evidence>
<dbReference type="PRINTS" id="PR00463">
    <property type="entry name" value="EP450I"/>
</dbReference>
<keyword evidence="8" id="KW-0492">Microsome</keyword>
<keyword evidence="17" id="KW-1185">Reference proteome</keyword>
<dbReference type="GO" id="GO:0016705">
    <property type="term" value="F:oxidoreductase activity, acting on paired donors, with incorporation or reduction of molecular oxygen"/>
    <property type="evidence" value="ECO:0007669"/>
    <property type="project" value="InterPro"/>
</dbReference>
<reference evidence="16 17" key="1">
    <citation type="submission" date="2015-09" db="EMBL/GenBank/DDBJ databases">
        <title>Draft genome of the scarab beetle Oryctes borbonicus.</title>
        <authorList>
            <person name="Meyer J.M."/>
            <person name="Markov G.V."/>
            <person name="Baskaran P."/>
            <person name="Herrmann M."/>
            <person name="Sommer R.J."/>
            <person name="Roedelsperger C."/>
        </authorList>
    </citation>
    <scope>NUCLEOTIDE SEQUENCE [LARGE SCALE GENOMIC DNA]</scope>
    <source>
        <strain evidence="16">OB123</strain>
        <tissue evidence="16">Whole animal</tissue>
    </source>
</reference>
<dbReference type="GO" id="GO:0020037">
    <property type="term" value="F:heme binding"/>
    <property type="evidence" value="ECO:0007669"/>
    <property type="project" value="InterPro"/>
</dbReference>
<keyword evidence="15" id="KW-1133">Transmembrane helix</keyword>
<dbReference type="InterPro" id="IPR036396">
    <property type="entry name" value="Cyt_P450_sf"/>
</dbReference>
<evidence type="ECO:0000256" key="15">
    <source>
        <dbReference type="SAM" id="Phobius"/>
    </source>
</evidence>
<dbReference type="GO" id="GO:0005506">
    <property type="term" value="F:iron ion binding"/>
    <property type="evidence" value="ECO:0007669"/>
    <property type="project" value="InterPro"/>
</dbReference>
<dbReference type="PANTHER" id="PTHR24292:SF100">
    <property type="entry name" value="CYTOCHROME P450 6A16, ISOFORM B-RELATED"/>
    <property type="match status" value="1"/>
</dbReference>
<gene>
    <name evidence="16" type="ORF">AMK59_6693</name>
</gene>
<accession>A0A0T6AVG4</accession>
<evidence type="ECO:0000313" key="16">
    <source>
        <dbReference type="EMBL" id="KRT78695.1"/>
    </source>
</evidence>
<dbReference type="EMBL" id="LJIG01022791">
    <property type="protein sequence ID" value="KRT78695.1"/>
    <property type="molecule type" value="Genomic_DNA"/>
</dbReference>